<sequence>MKIVVAGISGNVGKSTLSAHMLVPRMANAKLLIVESINQDTQDLVGSSEKIRGEEFKKIYMELVVNEDIVVDVGASNAEAFFEGLASFSKGYDEVDFFVIPVVPGAKEQAESVKTARMLAAMGVEKNKIRIVFNRVKRSVEDEFPELLNAATEFDCFIANPKCMVFENDIYEDLADLSLPLSEACEMACNDLEKLKRDLRSAASDSIRFAYAMRRLNVAKKAVNTLMQLDLAFEVLFVEGVDV</sequence>
<dbReference type="NCBIfam" id="NF041292">
    <property type="entry name" value="StbB"/>
    <property type="match status" value="1"/>
</dbReference>
<organism evidence="1 2">
    <name type="scientific">Pseudomonas nitroreducens</name>
    <dbReference type="NCBI Taxonomy" id="46680"/>
    <lineage>
        <taxon>Bacteria</taxon>
        <taxon>Pseudomonadati</taxon>
        <taxon>Pseudomonadota</taxon>
        <taxon>Gammaproteobacteria</taxon>
        <taxon>Pseudomonadales</taxon>
        <taxon>Pseudomonadaceae</taxon>
        <taxon>Pseudomonas</taxon>
    </lineage>
</organism>
<evidence type="ECO:0000313" key="1">
    <source>
        <dbReference type="EMBL" id="MBG6290278.1"/>
    </source>
</evidence>
<dbReference type="CDD" id="cd01983">
    <property type="entry name" value="SIMIBI"/>
    <property type="match status" value="1"/>
</dbReference>
<dbReference type="Gene3D" id="3.40.50.300">
    <property type="entry name" value="P-loop containing nucleotide triphosphate hydrolases"/>
    <property type="match status" value="1"/>
</dbReference>
<dbReference type="InterPro" id="IPR047985">
    <property type="entry name" value="StbB-like"/>
</dbReference>
<reference evidence="1 2" key="1">
    <citation type="submission" date="2020-11" db="EMBL/GenBank/DDBJ databases">
        <title>Enhanced detection system for hospital associated transmission using whole genome sequencing surveillance.</title>
        <authorList>
            <person name="Harrison L.H."/>
            <person name="Van Tyne D."/>
            <person name="Marsh J.W."/>
            <person name="Griffith M.P."/>
            <person name="Snyder D.J."/>
            <person name="Cooper V.S."/>
            <person name="Mustapha M."/>
        </authorList>
    </citation>
    <scope>NUCLEOTIDE SEQUENCE [LARGE SCALE GENOMIC DNA]</scope>
    <source>
        <strain evidence="1 2">PSA00705</strain>
    </source>
</reference>
<protein>
    <submittedName>
        <fullName evidence="1">Plasmid stability protein StbB</fullName>
    </submittedName>
</protein>
<name>A0ABS0KQA7_PSENT</name>
<dbReference type="SUPFAM" id="SSF52540">
    <property type="entry name" value="P-loop containing nucleoside triphosphate hydrolases"/>
    <property type="match status" value="1"/>
</dbReference>
<evidence type="ECO:0000313" key="2">
    <source>
        <dbReference type="Proteomes" id="UP000608450"/>
    </source>
</evidence>
<accession>A0ABS0KQA7</accession>
<dbReference type="RefSeq" id="WP_196913323.1">
    <property type="nucleotide sequence ID" value="NZ_JADTFC010000069.1"/>
</dbReference>
<gene>
    <name evidence="1" type="ORF">I5I61_22725</name>
</gene>
<dbReference type="EMBL" id="JADTFC010000069">
    <property type="protein sequence ID" value="MBG6290278.1"/>
    <property type="molecule type" value="Genomic_DNA"/>
</dbReference>
<dbReference type="Proteomes" id="UP000608450">
    <property type="component" value="Unassembled WGS sequence"/>
</dbReference>
<keyword evidence="2" id="KW-1185">Reference proteome</keyword>
<dbReference type="InterPro" id="IPR027417">
    <property type="entry name" value="P-loop_NTPase"/>
</dbReference>
<proteinExistence type="predicted"/>
<comment type="caution">
    <text evidence="1">The sequence shown here is derived from an EMBL/GenBank/DDBJ whole genome shotgun (WGS) entry which is preliminary data.</text>
</comment>